<dbReference type="Proteomes" id="UP000704712">
    <property type="component" value="Unassembled WGS sequence"/>
</dbReference>
<protein>
    <recommendedName>
        <fullName evidence="3">Secreted RxLR effector peptide protein</fullName>
    </recommendedName>
</protein>
<name>A0A8S9VCF8_PHYIN</name>
<dbReference type="AlphaFoldDB" id="A0A8S9VCF8"/>
<evidence type="ECO:0000313" key="1">
    <source>
        <dbReference type="EMBL" id="KAF4149897.1"/>
    </source>
</evidence>
<gene>
    <name evidence="1" type="ORF">GN958_ATG00836</name>
</gene>
<accession>A0A8S9VCF8</accession>
<proteinExistence type="predicted"/>
<organism evidence="1 2">
    <name type="scientific">Phytophthora infestans</name>
    <name type="common">Potato late blight agent</name>
    <name type="synonym">Botrytis infestans</name>
    <dbReference type="NCBI Taxonomy" id="4787"/>
    <lineage>
        <taxon>Eukaryota</taxon>
        <taxon>Sar</taxon>
        <taxon>Stramenopiles</taxon>
        <taxon>Oomycota</taxon>
        <taxon>Peronosporomycetes</taxon>
        <taxon>Peronosporales</taxon>
        <taxon>Peronosporaceae</taxon>
        <taxon>Phytophthora</taxon>
    </lineage>
</organism>
<dbReference type="EMBL" id="JAACNO010000105">
    <property type="protein sequence ID" value="KAF4149897.1"/>
    <property type="molecule type" value="Genomic_DNA"/>
</dbReference>
<evidence type="ECO:0000313" key="2">
    <source>
        <dbReference type="Proteomes" id="UP000704712"/>
    </source>
</evidence>
<sequence length="360" mass="39994">MATKITDGASKLAKQISNAKKYETRVASTLKFESVGDALTSTNLERLAAEGHYGYEALAKALLTAESRAKSTPITVLRNEQMTRWLTGGKTGDDIVKLLKISDDHMMLTGKKNQILDDYIKAGGEEKMWTLLQAAKTDPRAKDKAKQMETSLMEKWVDEGQLPANVFQWLQLHKTNSGFNSNNLNKFADYVDVFNQKNSGHPNSVLSIYKNAYGDALLAENLMAAMSKTSARDIAKKLQEEQVVTWSKSSKSADDVINLLKIGTTDAEAITRRNLAALQKFNQLKGGDDDLIKALTKHFPSKDNLATILEKATQPTHRTTLQKKQFDTFMGDNIRPENFLSSVFRTVDGSVTDVQKRSVP</sequence>
<reference evidence="1" key="1">
    <citation type="submission" date="2020-03" db="EMBL/GenBank/DDBJ databases">
        <title>Hybrid Assembly of Korean Phytophthora infestans isolates.</title>
        <authorList>
            <person name="Prokchorchik M."/>
            <person name="Lee Y."/>
            <person name="Seo J."/>
            <person name="Cho J.-H."/>
            <person name="Park Y.-E."/>
            <person name="Jang D.-C."/>
            <person name="Im J.-S."/>
            <person name="Choi J.-G."/>
            <person name="Park H.-J."/>
            <person name="Lee G.-B."/>
            <person name="Lee Y.-G."/>
            <person name="Hong S.-Y."/>
            <person name="Cho K."/>
            <person name="Sohn K.H."/>
        </authorList>
    </citation>
    <scope>NUCLEOTIDE SEQUENCE</scope>
    <source>
        <strain evidence="1">KR_2_A2</strain>
    </source>
</reference>
<comment type="caution">
    <text evidence="1">The sequence shown here is derived from an EMBL/GenBank/DDBJ whole genome shotgun (WGS) entry which is preliminary data.</text>
</comment>
<evidence type="ECO:0008006" key="3">
    <source>
        <dbReference type="Google" id="ProtNLM"/>
    </source>
</evidence>